<dbReference type="InterPro" id="IPR045396">
    <property type="entry name" value="DUF6517"/>
</dbReference>
<dbReference type="AlphaFoldDB" id="A0A8J8TDK7"/>
<evidence type="ECO:0000313" key="2">
    <source>
        <dbReference type="Proteomes" id="UP000705823"/>
    </source>
</evidence>
<organism evidence="1 2">
    <name type="scientific">Halonotius terrestris</name>
    <dbReference type="NCBI Taxonomy" id="2487750"/>
    <lineage>
        <taxon>Archaea</taxon>
        <taxon>Methanobacteriati</taxon>
        <taxon>Methanobacteriota</taxon>
        <taxon>Stenosarchaea group</taxon>
        <taxon>Halobacteria</taxon>
        <taxon>Halobacteriales</taxon>
        <taxon>Haloferacaceae</taxon>
        <taxon>Halonotius</taxon>
    </lineage>
</organism>
<dbReference type="PROSITE" id="PS51257">
    <property type="entry name" value="PROKAR_LIPOPROTEIN"/>
    <property type="match status" value="1"/>
</dbReference>
<dbReference type="Pfam" id="PF20127">
    <property type="entry name" value="DUF6517"/>
    <property type="match status" value="1"/>
</dbReference>
<dbReference type="RefSeq" id="WP_142978303.1">
    <property type="nucleotide sequence ID" value="NZ_RKLU01000001.1"/>
</dbReference>
<gene>
    <name evidence="1" type="ORF">EGH24_00970</name>
</gene>
<evidence type="ECO:0000313" key="1">
    <source>
        <dbReference type="EMBL" id="TQQ83397.1"/>
    </source>
</evidence>
<comment type="caution">
    <text evidence="1">The sequence shown here is derived from an EMBL/GenBank/DDBJ whole genome shotgun (WGS) entry which is preliminary data.</text>
</comment>
<name>A0A8J8TDK7_9EURY</name>
<dbReference type="OrthoDB" id="205286at2157"/>
<accession>A0A8J8TDK7</accession>
<sequence length="239" mass="24669">MYRREVLTAAGAVGLVGLAGCSGLTGDLDYTAAPATLDSSVANDAGYETEGPEAIEITEQFELGGETREVAITTWTTGYESETGPFIVLSTPNVTVAGQSVNPLARLSGSELISRLLQEAGGEDAISEIEPAGETAVTVFDQSATIEEFTGVLQTSGDIEMAGGSDGSDGSATGDGAATGGEIPIRLYLTSIIHEYGDGNSDVVFTLGIHPQDAMDSETIYSLVESLQHPVDPPSDSEQ</sequence>
<proteinExistence type="predicted"/>
<dbReference type="EMBL" id="RKLU01000001">
    <property type="protein sequence ID" value="TQQ83397.1"/>
    <property type="molecule type" value="Genomic_DNA"/>
</dbReference>
<reference evidence="1" key="1">
    <citation type="submission" date="2019-02" db="EMBL/GenBank/DDBJ databases">
        <title>Halonotius sp. a new haloarchaeum isolated from saline soil.</title>
        <authorList>
            <person name="Duran-Viseras A."/>
            <person name="Sanchez-Porro C."/>
            <person name="Ventosa A."/>
        </authorList>
    </citation>
    <scope>NUCLEOTIDE SEQUENCE</scope>
    <source>
        <strain evidence="1">F15B</strain>
    </source>
</reference>
<dbReference type="Proteomes" id="UP000705823">
    <property type="component" value="Unassembled WGS sequence"/>
</dbReference>
<keyword evidence="2" id="KW-1185">Reference proteome</keyword>
<protein>
    <submittedName>
        <fullName evidence="1">Uncharacterized protein</fullName>
    </submittedName>
</protein>